<evidence type="ECO:0000313" key="1">
    <source>
        <dbReference type="EMBL" id="KAI8536572.1"/>
    </source>
</evidence>
<proteinExistence type="predicted"/>
<keyword evidence="2" id="KW-1185">Reference proteome</keyword>
<evidence type="ECO:0000313" key="2">
    <source>
        <dbReference type="Proteomes" id="UP001062846"/>
    </source>
</evidence>
<dbReference type="Proteomes" id="UP001062846">
    <property type="component" value="Chromosome 10"/>
</dbReference>
<organism evidence="1 2">
    <name type="scientific">Rhododendron molle</name>
    <name type="common">Chinese azalea</name>
    <name type="synonym">Azalea mollis</name>
    <dbReference type="NCBI Taxonomy" id="49168"/>
    <lineage>
        <taxon>Eukaryota</taxon>
        <taxon>Viridiplantae</taxon>
        <taxon>Streptophyta</taxon>
        <taxon>Embryophyta</taxon>
        <taxon>Tracheophyta</taxon>
        <taxon>Spermatophyta</taxon>
        <taxon>Magnoliopsida</taxon>
        <taxon>eudicotyledons</taxon>
        <taxon>Gunneridae</taxon>
        <taxon>Pentapetalae</taxon>
        <taxon>asterids</taxon>
        <taxon>Ericales</taxon>
        <taxon>Ericaceae</taxon>
        <taxon>Ericoideae</taxon>
        <taxon>Rhodoreae</taxon>
        <taxon>Rhododendron</taxon>
    </lineage>
</organism>
<comment type="caution">
    <text evidence="1">The sequence shown here is derived from an EMBL/GenBank/DDBJ whole genome shotgun (WGS) entry which is preliminary data.</text>
</comment>
<dbReference type="EMBL" id="CM046397">
    <property type="protein sequence ID" value="KAI8536572.1"/>
    <property type="molecule type" value="Genomic_DNA"/>
</dbReference>
<name>A0ACC0M6Q3_RHOML</name>
<protein>
    <submittedName>
        <fullName evidence="1">Uncharacterized protein</fullName>
    </submittedName>
</protein>
<sequence length="135" mass="15245">MHLNIDNIDAYVRNTTTKAFSIVAYALKIPALLPFLKVVCRNKKSWQARHNSIKIIQRIAIFKGCAFLSHLSSLVEIIEHGLNDENQKVRTITALPLAALAEATTSYGIEIFDSVLKCFWESYQIRPRKSLGCLP</sequence>
<gene>
    <name evidence="1" type="ORF">RHMOL_Rhmol10G0267800</name>
</gene>
<accession>A0ACC0M6Q3</accession>
<reference evidence="1" key="1">
    <citation type="submission" date="2022-02" db="EMBL/GenBank/DDBJ databases">
        <title>Plant Genome Project.</title>
        <authorList>
            <person name="Zhang R.-G."/>
        </authorList>
    </citation>
    <scope>NUCLEOTIDE SEQUENCE</scope>
    <source>
        <strain evidence="1">AT1</strain>
    </source>
</reference>